<dbReference type="Proteomes" id="UP000540079">
    <property type="component" value="Unassembled WGS sequence"/>
</dbReference>
<organism evidence="3 4">
    <name type="scientific">Pasteurella multocida</name>
    <dbReference type="NCBI Taxonomy" id="747"/>
    <lineage>
        <taxon>Bacteria</taxon>
        <taxon>Pseudomonadati</taxon>
        <taxon>Pseudomonadota</taxon>
        <taxon>Gammaproteobacteria</taxon>
        <taxon>Pasteurellales</taxon>
        <taxon>Pasteurellaceae</taxon>
        <taxon>Pasteurella</taxon>
    </lineage>
</organism>
<keyword evidence="1" id="KW-0175">Coiled coil</keyword>
<evidence type="ECO:0000256" key="1">
    <source>
        <dbReference type="SAM" id="Coils"/>
    </source>
</evidence>
<sequence length="184" mass="20557">MKKITQLSLVTCFALSIIACDNASNTPKTTEPAPKAEITLSPQEQFRKDYEAFETWQNTTDQRMNKEVDGLQQKVAQIESGKQLSPEEINTLISNLRTQIQASSAELDGLQLKDADVLLLAEKTKAAHSAAIDMLELVVKATANPLEKAQKDLASLEAKLNEMDKLHAEMETQKEKLKQQYQQK</sequence>
<evidence type="ECO:0000313" key="3">
    <source>
        <dbReference type="EMBL" id="NNI78722.1"/>
    </source>
</evidence>
<name>A0A849CGR6_PASMD</name>
<feature type="signal peptide" evidence="2">
    <location>
        <begin position="1"/>
        <end position="23"/>
    </location>
</feature>
<dbReference type="PROSITE" id="PS51257">
    <property type="entry name" value="PROKAR_LIPOPROTEIN"/>
    <property type="match status" value="1"/>
</dbReference>
<evidence type="ECO:0008006" key="5">
    <source>
        <dbReference type="Google" id="ProtNLM"/>
    </source>
</evidence>
<dbReference type="RefSeq" id="WP_014390780.1">
    <property type="nucleotide sequence ID" value="NZ_CP030096.1"/>
</dbReference>
<evidence type="ECO:0000256" key="2">
    <source>
        <dbReference type="SAM" id="SignalP"/>
    </source>
</evidence>
<protein>
    <recommendedName>
        <fullName evidence="5">Lipoprotein HlpB</fullName>
    </recommendedName>
</protein>
<dbReference type="EMBL" id="PPVL01000003">
    <property type="protein sequence ID" value="NNI78722.1"/>
    <property type="molecule type" value="Genomic_DNA"/>
</dbReference>
<gene>
    <name evidence="3" type="ORF">C2800_04700</name>
</gene>
<feature type="coiled-coil region" evidence="1">
    <location>
        <begin position="146"/>
        <end position="183"/>
    </location>
</feature>
<accession>A0A849CGR6</accession>
<keyword evidence="2" id="KW-0732">Signal</keyword>
<evidence type="ECO:0000313" key="4">
    <source>
        <dbReference type="Proteomes" id="UP000540079"/>
    </source>
</evidence>
<feature type="chain" id="PRO_5032876765" description="Lipoprotein HlpB" evidence="2">
    <location>
        <begin position="24"/>
        <end position="184"/>
    </location>
</feature>
<proteinExistence type="predicted"/>
<comment type="caution">
    <text evidence="3">The sequence shown here is derived from an EMBL/GenBank/DDBJ whole genome shotgun (WGS) entry which is preliminary data.</text>
</comment>
<reference evidence="3 4" key="1">
    <citation type="journal article" date="2018" name="Front. Microbiol.">
        <title>Genetic and Phylogenetic Characteristics of Pasteurella multocida Isolates From Different Host Species.</title>
        <authorList>
            <person name="Peng Z."/>
            <person name="Liang W."/>
            <person name="Wang F."/>
            <person name="Xu Z."/>
            <person name="Xie Z."/>
            <person name="Lian Z."/>
            <person name="Hua L."/>
            <person name="Zhou R."/>
            <person name="Chen H."/>
            <person name="Wu B."/>
        </authorList>
    </citation>
    <scope>NUCLEOTIDE SEQUENCE [LARGE SCALE GENOMIC DNA]</scope>
    <source>
        <strain evidence="3 4">HNA06</strain>
    </source>
</reference>
<dbReference type="AlphaFoldDB" id="A0A849CGR6"/>